<proteinExistence type="predicted"/>
<keyword evidence="2" id="KW-1185">Reference proteome</keyword>
<dbReference type="Proteomes" id="UP001499947">
    <property type="component" value="Unassembled WGS sequence"/>
</dbReference>
<dbReference type="Pfam" id="PF26611">
    <property type="entry name" value="MAD7"/>
    <property type="match status" value="1"/>
</dbReference>
<accession>A0ABP4SVT8</accession>
<dbReference type="RefSeq" id="WP_211124726.1">
    <property type="nucleotide sequence ID" value="NZ_BAAALR010000020.1"/>
</dbReference>
<gene>
    <name evidence="1" type="ORF">GCM10009680_15650</name>
</gene>
<evidence type="ECO:0000313" key="1">
    <source>
        <dbReference type="EMBL" id="GAA1677018.1"/>
    </source>
</evidence>
<comment type="caution">
    <text evidence="1">The sequence shown here is derived from an EMBL/GenBank/DDBJ whole genome shotgun (WGS) entry which is preliminary data.</text>
</comment>
<reference evidence="2" key="1">
    <citation type="journal article" date="2019" name="Int. J. Syst. Evol. Microbiol.">
        <title>The Global Catalogue of Microorganisms (GCM) 10K type strain sequencing project: providing services to taxonomists for standard genome sequencing and annotation.</title>
        <authorList>
            <consortium name="The Broad Institute Genomics Platform"/>
            <consortium name="The Broad Institute Genome Sequencing Center for Infectious Disease"/>
            <person name="Wu L."/>
            <person name="Ma J."/>
        </authorList>
    </citation>
    <scope>NUCLEOTIDE SEQUENCE [LARGE SCALE GENOMIC DNA]</scope>
    <source>
        <strain evidence="2">JCM 13244</strain>
    </source>
</reference>
<name>A0ABP4SVT8_9ACTN</name>
<sequence length="496" mass="53774">MTFVAGIELTAWFRENVTDTLVFSTAATSAEPVHVLNGFLAQCLVGPRAPKLASALIARNSSSWVTDEKPLRQVLARAPIPFKVPSSSADLDSVRHLLRALLAGDKAVFASMQSYQVAHPAFITNDRTGGAMGLLCASLLLNHASGAGALTSLVERLCETQPNPYWVLQSALAGPIDPSSFSISEVRPVPWVTNHVTEEFANNLGSLLRRSVQLGSVAADSLDALKVLANAIEFVCVLSYAQVPNLSVAGSLTPLLAVVSPDADTVLDSSARGSLPLMHSAMDNWIASKLQRTVRERLGDAVQDKSAAEAFLLQTIPFSAGAKEKRLERSRLLVEKTPEALERLTPKASTTHAPQDLSGPVALVLLDLLKTTMAQNYSQWFDHHARRCGFLAPRRGNTSKRFCIEANLITTLVLAVLEEQESEVSYDEFLKRLETRFGIAVGPTAQTRSMAPRASESELESNRDALADLLTRLGLARAYSDNTTEVLNPLKIWNVR</sequence>
<dbReference type="EMBL" id="BAAALR010000020">
    <property type="protein sequence ID" value="GAA1677018.1"/>
    <property type="molecule type" value="Genomic_DNA"/>
</dbReference>
<evidence type="ECO:0000313" key="2">
    <source>
        <dbReference type="Proteomes" id="UP001499947"/>
    </source>
</evidence>
<protein>
    <submittedName>
        <fullName evidence="1">Uncharacterized protein</fullName>
    </submittedName>
</protein>
<organism evidence="1 2">
    <name type="scientific">Streptomyces yatensis</name>
    <dbReference type="NCBI Taxonomy" id="155177"/>
    <lineage>
        <taxon>Bacteria</taxon>
        <taxon>Bacillati</taxon>
        <taxon>Actinomycetota</taxon>
        <taxon>Actinomycetes</taxon>
        <taxon>Kitasatosporales</taxon>
        <taxon>Streptomycetaceae</taxon>
        <taxon>Streptomyces</taxon>
        <taxon>Streptomyces violaceusniger group</taxon>
    </lineage>
</organism>
<dbReference type="InterPro" id="IPR058120">
    <property type="entry name" value="MADS7"/>
</dbReference>